<dbReference type="Proteomes" id="UP000292957">
    <property type="component" value="Unassembled WGS sequence"/>
</dbReference>
<reference evidence="1 3" key="1">
    <citation type="submission" date="2019-01" db="EMBL/GenBank/DDBJ databases">
        <title>Draft genome sequences of three monokaryotic isolates of the white-rot basidiomycete fungus Dichomitus squalens.</title>
        <authorList>
            <consortium name="DOE Joint Genome Institute"/>
            <person name="Lopez S.C."/>
            <person name="Andreopoulos B."/>
            <person name="Pangilinan J."/>
            <person name="Lipzen A."/>
            <person name="Riley R."/>
            <person name="Ahrendt S."/>
            <person name="Ng V."/>
            <person name="Barry K."/>
            <person name="Daum C."/>
            <person name="Grigoriev I.V."/>
            <person name="Hilden K.S."/>
            <person name="Makela M.R."/>
            <person name="de Vries R.P."/>
        </authorList>
    </citation>
    <scope>NUCLEOTIDE SEQUENCE [LARGE SCALE GENOMIC DNA]</scope>
    <source>
        <strain evidence="2 3">CBS 464.89</strain>
        <strain evidence="1">OM18370.1</strain>
    </source>
</reference>
<sequence>MEIQFPRSRGGARARAGLPDSELYTGLAWIESTVGLRAESGIALRLSEAIVRHTRKET</sequence>
<evidence type="ECO:0000313" key="3">
    <source>
        <dbReference type="Proteomes" id="UP000292082"/>
    </source>
</evidence>
<gene>
    <name evidence="2" type="ORF">BD310DRAFT_947101</name>
    <name evidence="1" type="ORF">BD311DRAFT_357515</name>
</gene>
<protein>
    <submittedName>
        <fullName evidence="1">Uncharacterized protein</fullName>
    </submittedName>
</protein>
<keyword evidence="3" id="KW-1185">Reference proteome</keyword>
<name>A0A4Q9MM73_9APHY</name>
<evidence type="ECO:0000313" key="2">
    <source>
        <dbReference type="EMBL" id="TBU60858.1"/>
    </source>
</evidence>
<dbReference type="EMBL" id="ML143426">
    <property type="protein sequence ID" value="TBU27958.1"/>
    <property type="molecule type" value="Genomic_DNA"/>
</dbReference>
<dbReference type="Proteomes" id="UP000292082">
    <property type="component" value="Unassembled WGS sequence"/>
</dbReference>
<evidence type="ECO:0000313" key="1">
    <source>
        <dbReference type="EMBL" id="TBU27958.1"/>
    </source>
</evidence>
<dbReference type="AlphaFoldDB" id="A0A4Q9MM73"/>
<dbReference type="EMBL" id="ML145102">
    <property type="protein sequence ID" value="TBU60858.1"/>
    <property type="molecule type" value="Genomic_DNA"/>
</dbReference>
<organism evidence="1">
    <name type="scientific">Dichomitus squalens</name>
    <dbReference type="NCBI Taxonomy" id="114155"/>
    <lineage>
        <taxon>Eukaryota</taxon>
        <taxon>Fungi</taxon>
        <taxon>Dikarya</taxon>
        <taxon>Basidiomycota</taxon>
        <taxon>Agaricomycotina</taxon>
        <taxon>Agaricomycetes</taxon>
        <taxon>Polyporales</taxon>
        <taxon>Polyporaceae</taxon>
        <taxon>Dichomitus</taxon>
    </lineage>
</organism>
<proteinExistence type="predicted"/>
<accession>A0A4Q9MM73</accession>